<feature type="domain" description="Succinylglutamate desuccinylase/Aspartoacylase catalytic" evidence="6">
    <location>
        <begin position="65"/>
        <end position="251"/>
    </location>
</feature>
<dbReference type="EMBL" id="VMKJ01000038">
    <property type="protein sequence ID" value="TVO33580.1"/>
    <property type="molecule type" value="Genomic_DNA"/>
</dbReference>
<organism evidence="7 8">
    <name type="scientific">Vibrio algivorus</name>
    <dbReference type="NCBI Taxonomy" id="1667024"/>
    <lineage>
        <taxon>Bacteria</taxon>
        <taxon>Pseudomonadati</taxon>
        <taxon>Pseudomonadota</taxon>
        <taxon>Gammaproteobacteria</taxon>
        <taxon>Vibrionales</taxon>
        <taxon>Vibrionaceae</taxon>
        <taxon>Vibrio</taxon>
    </lineage>
</organism>
<dbReference type="PANTHER" id="PTHR15162:SF7">
    <property type="entry name" value="SUCCINYLGLUTAMATE DESUCCINYLASE"/>
    <property type="match status" value="1"/>
</dbReference>
<evidence type="ECO:0000259" key="5">
    <source>
        <dbReference type="Pfam" id="PF04952"/>
    </source>
</evidence>
<dbReference type="Gene3D" id="2.40.50.630">
    <property type="match status" value="1"/>
</dbReference>
<dbReference type="Proteomes" id="UP000319828">
    <property type="component" value="Unassembled WGS sequence"/>
</dbReference>
<reference evidence="7 8" key="1">
    <citation type="submission" date="2019-07" db="EMBL/GenBank/DDBJ databases">
        <title>The draft genome sequence of Vibrio algivorus M1486.</title>
        <authorList>
            <person name="Meng X."/>
        </authorList>
    </citation>
    <scope>NUCLEOTIDE SEQUENCE [LARGE SCALE GENOMIC DNA]</scope>
    <source>
        <strain evidence="7 8">M1486</strain>
    </source>
</reference>
<dbReference type="GO" id="GO:0046872">
    <property type="term" value="F:metal ion binding"/>
    <property type="evidence" value="ECO:0007669"/>
    <property type="project" value="UniProtKB-KW"/>
</dbReference>
<dbReference type="Pfam" id="PF24827">
    <property type="entry name" value="AstE_AspA_cat"/>
    <property type="match status" value="1"/>
</dbReference>
<evidence type="ECO:0000256" key="3">
    <source>
        <dbReference type="ARBA" id="ARBA00022801"/>
    </source>
</evidence>
<feature type="domain" description="AstE/AspA barrel-sandwich hybrid" evidence="5">
    <location>
        <begin position="272"/>
        <end position="345"/>
    </location>
</feature>
<evidence type="ECO:0000256" key="1">
    <source>
        <dbReference type="ARBA" id="ARBA00001947"/>
    </source>
</evidence>
<keyword evidence="4" id="KW-0862">Zinc</keyword>
<dbReference type="GO" id="GO:0009017">
    <property type="term" value="F:succinylglutamate desuccinylase activity"/>
    <property type="evidence" value="ECO:0007669"/>
    <property type="project" value="UniProtKB-EC"/>
</dbReference>
<dbReference type="InterPro" id="IPR050178">
    <property type="entry name" value="AspA/AstE_fam"/>
</dbReference>
<sequence length="347" mass="39390">MEHQHNQKDNPLIHDLMMKGFIYTTLHHLSWPQQTLTVENGLVLRFYHRGMLSITPAQYKGDSATVISVGVHGDETGPIELVDKLVTQVLSGEVSISHPCLFIFAHPDATIKKQRFIEQNLNQLFEMSNMQIRGIEGEIAAKIKDVVELFFERSSGKKRWHLDLHCSSRPSQYPVFAIRPATRHQSGSADQELKYFAQHADVQAFLLCHHPSYAFSWYTGEYFQAKSLTIELGQLRALGENDLSVFSSFLSGMHLLLNRNEKLDDVNCMDQDIAVYDVVDEIRKQHPDLAFTARQALINFEPLYLNQEYGIQGGVPMICESGGYALVFANDKVDVGQRAALLVERIR</sequence>
<evidence type="ECO:0000313" key="7">
    <source>
        <dbReference type="EMBL" id="TVO33580.1"/>
    </source>
</evidence>
<dbReference type="GO" id="GO:0016788">
    <property type="term" value="F:hydrolase activity, acting on ester bonds"/>
    <property type="evidence" value="ECO:0007669"/>
    <property type="project" value="InterPro"/>
</dbReference>
<dbReference type="AlphaFoldDB" id="A0A557NYU0"/>
<dbReference type="Pfam" id="PF04952">
    <property type="entry name" value="AstE_AspA_hybrid"/>
    <property type="match status" value="1"/>
</dbReference>
<comment type="caution">
    <text evidence="7">The sequence shown here is derived from an EMBL/GenBank/DDBJ whole genome shotgun (WGS) entry which is preliminary data.</text>
</comment>
<protein>
    <submittedName>
        <fullName evidence="7">Succinylglutamate desuccinylase</fullName>
        <ecNumber evidence="7">3.5.1.96</ecNumber>
    </submittedName>
</protein>
<dbReference type="Gene3D" id="3.40.630.10">
    <property type="entry name" value="Zn peptidases"/>
    <property type="match status" value="1"/>
</dbReference>
<dbReference type="RefSeq" id="WP_144388899.1">
    <property type="nucleotide sequence ID" value="NZ_CANNCB010000033.1"/>
</dbReference>
<evidence type="ECO:0000259" key="6">
    <source>
        <dbReference type="Pfam" id="PF24827"/>
    </source>
</evidence>
<gene>
    <name evidence="7" type="ORF">FOF44_14900</name>
</gene>
<dbReference type="InterPro" id="IPR055438">
    <property type="entry name" value="AstE_AspA_cat"/>
</dbReference>
<accession>A0A557NYU0</accession>
<evidence type="ECO:0000256" key="4">
    <source>
        <dbReference type="ARBA" id="ARBA00022833"/>
    </source>
</evidence>
<dbReference type="NCBIfam" id="NF003706">
    <property type="entry name" value="PRK05324.1"/>
    <property type="match status" value="1"/>
</dbReference>
<name>A0A557NYU0_9VIBR</name>
<dbReference type="OrthoDB" id="5290473at2"/>
<dbReference type="InterPro" id="IPR007036">
    <property type="entry name" value="Aste_AspA_hybrid_dom"/>
</dbReference>
<dbReference type="SUPFAM" id="SSF53187">
    <property type="entry name" value="Zn-dependent exopeptidases"/>
    <property type="match status" value="1"/>
</dbReference>
<dbReference type="EC" id="3.5.1.96" evidence="7"/>
<comment type="cofactor">
    <cofactor evidence="1">
        <name>Zn(2+)</name>
        <dbReference type="ChEBI" id="CHEBI:29105"/>
    </cofactor>
</comment>
<evidence type="ECO:0000313" key="8">
    <source>
        <dbReference type="Proteomes" id="UP000319828"/>
    </source>
</evidence>
<proteinExistence type="predicted"/>
<keyword evidence="3 7" id="KW-0378">Hydrolase</keyword>
<evidence type="ECO:0000256" key="2">
    <source>
        <dbReference type="ARBA" id="ARBA00022723"/>
    </source>
</evidence>
<dbReference type="PANTHER" id="PTHR15162">
    <property type="entry name" value="ASPARTOACYLASE"/>
    <property type="match status" value="1"/>
</dbReference>
<keyword evidence="2" id="KW-0479">Metal-binding</keyword>